<dbReference type="EMBL" id="BMAW01000360">
    <property type="protein sequence ID" value="GFS68613.1"/>
    <property type="molecule type" value="Genomic_DNA"/>
</dbReference>
<organism evidence="1 2">
    <name type="scientific">Nephila pilipes</name>
    <name type="common">Giant wood spider</name>
    <name type="synonym">Nephila maculata</name>
    <dbReference type="NCBI Taxonomy" id="299642"/>
    <lineage>
        <taxon>Eukaryota</taxon>
        <taxon>Metazoa</taxon>
        <taxon>Ecdysozoa</taxon>
        <taxon>Arthropoda</taxon>
        <taxon>Chelicerata</taxon>
        <taxon>Arachnida</taxon>
        <taxon>Araneae</taxon>
        <taxon>Araneomorphae</taxon>
        <taxon>Entelegynae</taxon>
        <taxon>Araneoidea</taxon>
        <taxon>Nephilidae</taxon>
        <taxon>Nephila</taxon>
    </lineage>
</organism>
<comment type="caution">
    <text evidence="1">The sequence shown here is derived from an EMBL/GenBank/DDBJ whole genome shotgun (WGS) entry which is preliminary data.</text>
</comment>
<accession>A0A8X6MMV3</accession>
<dbReference type="AlphaFoldDB" id="A0A8X6MMV3"/>
<evidence type="ECO:0000313" key="2">
    <source>
        <dbReference type="Proteomes" id="UP000887013"/>
    </source>
</evidence>
<reference evidence="1" key="1">
    <citation type="submission" date="2020-08" db="EMBL/GenBank/DDBJ databases">
        <title>Multicomponent nature underlies the extraordinary mechanical properties of spider dragline silk.</title>
        <authorList>
            <person name="Kono N."/>
            <person name="Nakamura H."/>
            <person name="Mori M."/>
            <person name="Yoshida Y."/>
            <person name="Ohtoshi R."/>
            <person name="Malay A.D."/>
            <person name="Moran D.A.P."/>
            <person name="Tomita M."/>
            <person name="Numata K."/>
            <person name="Arakawa K."/>
        </authorList>
    </citation>
    <scope>NUCLEOTIDE SEQUENCE</scope>
</reference>
<proteinExistence type="predicted"/>
<keyword evidence="2" id="KW-1185">Reference proteome</keyword>
<protein>
    <submittedName>
        <fullName evidence="1">Uncharacterized protein</fullName>
    </submittedName>
</protein>
<evidence type="ECO:0000313" key="1">
    <source>
        <dbReference type="EMBL" id="GFS68613.1"/>
    </source>
</evidence>
<gene>
    <name evidence="1" type="ORF">NPIL_286151</name>
</gene>
<sequence>PALAAILKCEKVGREKIKSKCGKHALLAVLAAAGSAADVLRVTSTAACARRQANRNTAFAVYAMFGAPNVLQRYFRRIWRHKKGRCYLEVVHGSQGGRLFALCFGVSKDGMQRVLKRMPLHVLLQIYFHLN</sequence>
<feature type="non-terminal residue" evidence="1">
    <location>
        <position position="1"/>
    </location>
</feature>
<dbReference type="Proteomes" id="UP000887013">
    <property type="component" value="Unassembled WGS sequence"/>
</dbReference>
<name>A0A8X6MMV3_NEPPI</name>